<gene>
    <name evidence="1" type="ORF">GCM10023318_16620</name>
</gene>
<evidence type="ECO:0000313" key="2">
    <source>
        <dbReference type="Proteomes" id="UP001500603"/>
    </source>
</evidence>
<name>A0ABP9K077_9NOCA</name>
<evidence type="ECO:0000313" key="1">
    <source>
        <dbReference type="EMBL" id="GAA5048646.1"/>
    </source>
</evidence>
<keyword evidence="2" id="KW-1185">Reference proteome</keyword>
<dbReference type="RefSeq" id="WP_345494474.1">
    <property type="nucleotide sequence ID" value="NZ_BAABJM010000001.1"/>
</dbReference>
<protein>
    <submittedName>
        <fullName evidence="1">Uncharacterized protein</fullName>
    </submittedName>
</protein>
<proteinExistence type="predicted"/>
<dbReference type="EMBL" id="BAABJM010000001">
    <property type="protein sequence ID" value="GAA5048646.1"/>
    <property type="molecule type" value="Genomic_DNA"/>
</dbReference>
<organism evidence="1 2">
    <name type="scientific">Nocardia callitridis</name>
    <dbReference type="NCBI Taxonomy" id="648753"/>
    <lineage>
        <taxon>Bacteria</taxon>
        <taxon>Bacillati</taxon>
        <taxon>Actinomycetota</taxon>
        <taxon>Actinomycetes</taxon>
        <taxon>Mycobacteriales</taxon>
        <taxon>Nocardiaceae</taxon>
        <taxon>Nocardia</taxon>
    </lineage>
</organism>
<accession>A0ABP9K077</accession>
<comment type="caution">
    <text evidence="1">The sequence shown here is derived from an EMBL/GenBank/DDBJ whole genome shotgun (WGS) entry which is preliminary data.</text>
</comment>
<sequence>MKFTLEVDLDALTDGVEAPDPAGELGRILRYWAAGVRHYPFVDGRGSSIYNSVYREVGSWRIC</sequence>
<reference evidence="2" key="1">
    <citation type="journal article" date="2019" name="Int. J. Syst. Evol. Microbiol.">
        <title>The Global Catalogue of Microorganisms (GCM) 10K type strain sequencing project: providing services to taxonomists for standard genome sequencing and annotation.</title>
        <authorList>
            <consortium name="The Broad Institute Genomics Platform"/>
            <consortium name="The Broad Institute Genome Sequencing Center for Infectious Disease"/>
            <person name="Wu L."/>
            <person name="Ma J."/>
        </authorList>
    </citation>
    <scope>NUCLEOTIDE SEQUENCE [LARGE SCALE GENOMIC DNA]</scope>
    <source>
        <strain evidence="2">JCM 18298</strain>
    </source>
</reference>
<dbReference type="Proteomes" id="UP001500603">
    <property type="component" value="Unassembled WGS sequence"/>
</dbReference>